<keyword evidence="4" id="KW-0997">Cell inner membrane</keyword>
<dbReference type="Pfam" id="PF04290">
    <property type="entry name" value="DctQ"/>
    <property type="match status" value="1"/>
</dbReference>
<evidence type="ECO:0000256" key="5">
    <source>
        <dbReference type="ARBA" id="ARBA00022692"/>
    </source>
</evidence>
<feature type="transmembrane region" description="Helical" evidence="9">
    <location>
        <begin position="126"/>
        <end position="147"/>
    </location>
</feature>
<evidence type="ECO:0000313" key="11">
    <source>
        <dbReference type="EMBL" id="HIW12065.1"/>
    </source>
</evidence>
<keyword evidence="7 9" id="KW-0472">Membrane</keyword>
<sequence>MKLIRWFDEHFEEYILIMLSFFTVVVIFIQVMMRYVFSSSLSWSEEIARYGFIWMIFIGVSYAVKKNKHLKVDAITMLFNDKGKTIIGIIANVLFLVFAVVITYYSFEIVGRITRESAALQIPMSWVYAAPAAGMALTVIRLIQNLVQQYSSLKKLKGVENTGSMRGGTS</sequence>
<evidence type="ECO:0000256" key="1">
    <source>
        <dbReference type="ARBA" id="ARBA00004429"/>
    </source>
</evidence>
<dbReference type="GO" id="GO:0015740">
    <property type="term" value="P:C4-dicarboxylate transport"/>
    <property type="evidence" value="ECO:0007669"/>
    <property type="project" value="TreeGrafter"/>
</dbReference>
<dbReference type="InterPro" id="IPR007387">
    <property type="entry name" value="TRAP_DctQ"/>
</dbReference>
<comment type="similarity">
    <text evidence="8">Belongs to the TRAP transporter small permease family.</text>
</comment>
<dbReference type="Proteomes" id="UP000823989">
    <property type="component" value="Unassembled WGS sequence"/>
</dbReference>
<evidence type="ECO:0000256" key="6">
    <source>
        <dbReference type="ARBA" id="ARBA00022989"/>
    </source>
</evidence>
<dbReference type="InterPro" id="IPR055348">
    <property type="entry name" value="DctQ"/>
</dbReference>
<keyword evidence="2" id="KW-0813">Transport</keyword>
<dbReference type="GO" id="GO:0005886">
    <property type="term" value="C:plasma membrane"/>
    <property type="evidence" value="ECO:0007669"/>
    <property type="project" value="UniProtKB-SubCell"/>
</dbReference>
<accession>A0A9D1TZS4</accession>
<comment type="caution">
    <text evidence="11">The sequence shown here is derived from an EMBL/GenBank/DDBJ whole genome shotgun (WGS) entry which is preliminary data.</text>
</comment>
<reference evidence="11" key="1">
    <citation type="journal article" date="2021" name="PeerJ">
        <title>Extensive microbial diversity within the chicken gut microbiome revealed by metagenomics and culture.</title>
        <authorList>
            <person name="Gilroy R."/>
            <person name="Ravi A."/>
            <person name="Getino M."/>
            <person name="Pursley I."/>
            <person name="Horton D.L."/>
            <person name="Alikhan N.F."/>
            <person name="Baker D."/>
            <person name="Gharbi K."/>
            <person name="Hall N."/>
            <person name="Watson M."/>
            <person name="Adriaenssens E.M."/>
            <person name="Foster-Nyarko E."/>
            <person name="Jarju S."/>
            <person name="Secka A."/>
            <person name="Antonio M."/>
            <person name="Oren A."/>
            <person name="Chaudhuri R.R."/>
            <person name="La Ragione R."/>
            <person name="Hildebrand F."/>
            <person name="Pallen M.J."/>
        </authorList>
    </citation>
    <scope>NUCLEOTIDE SEQUENCE</scope>
    <source>
        <strain evidence="11">ChiHjej13B12-752</strain>
    </source>
</reference>
<dbReference type="PANTHER" id="PTHR35011:SF2">
    <property type="entry name" value="2,3-DIKETO-L-GULONATE TRAP TRANSPORTER SMALL PERMEASE PROTEIN YIAM"/>
    <property type="match status" value="1"/>
</dbReference>
<evidence type="ECO:0000313" key="12">
    <source>
        <dbReference type="Proteomes" id="UP000823989"/>
    </source>
</evidence>
<protein>
    <submittedName>
        <fullName evidence="11">TRAP transporter small permease</fullName>
    </submittedName>
</protein>
<feature type="transmembrane region" description="Helical" evidence="9">
    <location>
        <begin position="85"/>
        <end position="106"/>
    </location>
</feature>
<dbReference type="PANTHER" id="PTHR35011">
    <property type="entry name" value="2,3-DIKETO-L-GULONATE TRAP TRANSPORTER SMALL PERMEASE PROTEIN YIAM"/>
    <property type="match status" value="1"/>
</dbReference>
<evidence type="ECO:0000256" key="7">
    <source>
        <dbReference type="ARBA" id="ARBA00023136"/>
    </source>
</evidence>
<proteinExistence type="inferred from homology"/>
<comment type="subcellular location">
    <subcellularLocation>
        <location evidence="1">Cell inner membrane</location>
        <topology evidence="1">Multi-pass membrane protein</topology>
    </subcellularLocation>
</comment>
<keyword evidence="6 9" id="KW-1133">Transmembrane helix</keyword>
<gene>
    <name evidence="11" type="ORF">H9891_02775</name>
</gene>
<organism evidence="11 12">
    <name type="scientific">Candidatus Salinicoccus stercoripullorum</name>
    <dbReference type="NCBI Taxonomy" id="2838756"/>
    <lineage>
        <taxon>Bacteria</taxon>
        <taxon>Bacillati</taxon>
        <taxon>Bacillota</taxon>
        <taxon>Bacilli</taxon>
        <taxon>Bacillales</taxon>
        <taxon>Staphylococcaceae</taxon>
        <taxon>Salinicoccus</taxon>
    </lineage>
</organism>
<dbReference type="EMBL" id="DXHR01000007">
    <property type="protein sequence ID" value="HIW12065.1"/>
    <property type="molecule type" value="Genomic_DNA"/>
</dbReference>
<evidence type="ECO:0000256" key="9">
    <source>
        <dbReference type="SAM" id="Phobius"/>
    </source>
</evidence>
<evidence type="ECO:0000256" key="2">
    <source>
        <dbReference type="ARBA" id="ARBA00022448"/>
    </source>
</evidence>
<evidence type="ECO:0000256" key="4">
    <source>
        <dbReference type="ARBA" id="ARBA00022519"/>
    </source>
</evidence>
<evidence type="ECO:0000259" key="10">
    <source>
        <dbReference type="Pfam" id="PF04290"/>
    </source>
</evidence>
<keyword evidence="3" id="KW-1003">Cell membrane</keyword>
<evidence type="ECO:0000256" key="8">
    <source>
        <dbReference type="ARBA" id="ARBA00038436"/>
    </source>
</evidence>
<feature type="transmembrane region" description="Helical" evidence="9">
    <location>
        <begin position="47"/>
        <end position="64"/>
    </location>
</feature>
<feature type="transmembrane region" description="Helical" evidence="9">
    <location>
        <begin position="14"/>
        <end position="35"/>
    </location>
</feature>
<evidence type="ECO:0000256" key="3">
    <source>
        <dbReference type="ARBA" id="ARBA00022475"/>
    </source>
</evidence>
<dbReference type="GO" id="GO:0022857">
    <property type="term" value="F:transmembrane transporter activity"/>
    <property type="evidence" value="ECO:0007669"/>
    <property type="project" value="TreeGrafter"/>
</dbReference>
<feature type="domain" description="Tripartite ATP-independent periplasmic transporters DctQ component" evidence="10">
    <location>
        <begin position="24"/>
        <end position="149"/>
    </location>
</feature>
<reference evidence="11" key="2">
    <citation type="submission" date="2021-04" db="EMBL/GenBank/DDBJ databases">
        <authorList>
            <person name="Gilroy R."/>
        </authorList>
    </citation>
    <scope>NUCLEOTIDE SEQUENCE</scope>
    <source>
        <strain evidence="11">ChiHjej13B12-752</strain>
    </source>
</reference>
<name>A0A9D1TZS4_9STAP</name>
<dbReference type="AlphaFoldDB" id="A0A9D1TZS4"/>
<keyword evidence="5 9" id="KW-0812">Transmembrane</keyword>